<dbReference type="EMBL" id="AP025523">
    <property type="protein sequence ID" value="BDE06091.1"/>
    <property type="molecule type" value="Genomic_DNA"/>
</dbReference>
<dbReference type="InterPro" id="IPR036388">
    <property type="entry name" value="WH-like_DNA-bd_sf"/>
</dbReference>
<dbReference type="Gene3D" id="1.10.10.10">
    <property type="entry name" value="Winged helix-like DNA-binding domain superfamily/Winged helix DNA-binding domain"/>
    <property type="match status" value="1"/>
</dbReference>
<dbReference type="Pfam" id="PF03965">
    <property type="entry name" value="Penicillinase_R"/>
    <property type="match status" value="1"/>
</dbReference>
<keyword evidence="3" id="KW-0238">DNA-binding</keyword>
<dbReference type="InterPro" id="IPR005650">
    <property type="entry name" value="BlaI_family"/>
</dbReference>
<name>A0AAN1XVB6_UNVUL</name>
<dbReference type="Proteomes" id="UP001317532">
    <property type="component" value="Chromosome"/>
</dbReference>
<organism evidence="5 6">
    <name type="scientific">Vulcanimicrobium alpinum</name>
    <dbReference type="NCBI Taxonomy" id="3016050"/>
    <lineage>
        <taxon>Bacteria</taxon>
        <taxon>Bacillati</taxon>
        <taxon>Vulcanimicrobiota</taxon>
        <taxon>Vulcanimicrobiia</taxon>
        <taxon>Vulcanimicrobiales</taxon>
        <taxon>Vulcanimicrobiaceae</taxon>
        <taxon>Vulcanimicrobium</taxon>
    </lineage>
</organism>
<comment type="similarity">
    <text evidence="1">Belongs to the BlaI transcriptional regulatory family.</text>
</comment>
<dbReference type="GO" id="GO:0045892">
    <property type="term" value="P:negative regulation of DNA-templated transcription"/>
    <property type="evidence" value="ECO:0007669"/>
    <property type="project" value="InterPro"/>
</dbReference>
<dbReference type="InterPro" id="IPR036390">
    <property type="entry name" value="WH_DNA-bd_sf"/>
</dbReference>
<evidence type="ECO:0000256" key="2">
    <source>
        <dbReference type="ARBA" id="ARBA00023015"/>
    </source>
</evidence>
<proteinExistence type="inferred from homology"/>
<gene>
    <name evidence="5" type="ORF">WPS_13670</name>
</gene>
<dbReference type="AlphaFoldDB" id="A0AAN1XVB6"/>
<keyword evidence="6" id="KW-1185">Reference proteome</keyword>
<evidence type="ECO:0000313" key="6">
    <source>
        <dbReference type="Proteomes" id="UP001317532"/>
    </source>
</evidence>
<dbReference type="RefSeq" id="WP_317997079.1">
    <property type="nucleotide sequence ID" value="NZ_AP025523.1"/>
</dbReference>
<keyword evidence="2" id="KW-0805">Transcription regulation</keyword>
<evidence type="ECO:0000256" key="4">
    <source>
        <dbReference type="ARBA" id="ARBA00023163"/>
    </source>
</evidence>
<accession>A0AAN1XVB6</accession>
<dbReference type="PIRSF" id="PIRSF019455">
    <property type="entry name" value="CopR_AtkY"/>
    <property type="match status" value="1"/>
</dbReference>
<sequence length="126" mass="14327">MPRKKSPTLTEAEYRLMQVLWDRGESSVADVVDAIGDPPLAYNTVLTTMRILEQKGYVRHKAAGRAFIYRAVVARDEAQRSVVQHVLSRFFDGSPRELVLNLLESEAVDDSELARLRELLDRAKDK</sequence>
<evidence type="ECO:0000256" key="1">
    <source>
        <dbReference type="ARBA" id="ARBA00011046"/>
    </source>
</evidence>
<keyword evidence="4" id="KW-0804">Transcription</keyword>
<dbReference type="Gene3D" id="1.10.4040.10">
    <property type="entry name" value="Penicillinase repressor domain"/>
    <property type="match status" value="1"/>
</dbReference>
<protein>
    <submittedName>
        <fullName evidence="5">MarR family transcriptional regulator</fullName>
    </submittedName>
</protein>
<reference evidence="5 6" key="1">
    <citation type="journal article" date="2022" name="ISME Commun">
        <title>Vulcanimicrobium alpinus gen. nov. sp. nov., the first cultivated representative of the candidate phylum 'Eremiobacterota', is a metabolically versatile aerobic anoxygenic phototroph.</title>
        <authorList>
            <person name="Yabe S."/>
            <person name="Muto K."/>
            <person name="Abe K."/>
            <person name="Yokota A."/>
            <person name="Staudigel H."/>
            <person name="Tebo B.M."/>
        </authorList>
    </citation>
    <scope>NUCLEOTIDE SEQUENCE [LARGE SCALE GENOMIC DNA]</scope>
    <source>
        <strain evidence="5 6">WC8-2</strain>
    </source>
</reference>
<evidence type="ECO:0000313" key="5">
    <source>
        <dbReference type="EMBL" id="BDE06091.1"/>
    </source>
</evidence>
<dbReference type="GO" id="GO:0003677">
    <property type="term" value="F:DNA binding"/>
    <property type="evidence" value="ECO:0007669"/>
    <property type="project" value="UniProtKB-KW"/>
</dbReference>
<dbReference type="KEGG" id="vab:WPS_13670"/>
<evidence type="ECO:0000256" key="3">
    <source>
        <dbReference type="ARBA" id="ARBA00023125"/>
    </source>
</evidence>
<dbReference type="SUPFAM" id="SSF46785">
    <property type="entry name" value="Winged helix' DNA-binding domain"/>
    <property type="match status" value="1"/>
</dbReference>